<name>A0A2S6GQL0_9PSEU</name>
<evidence type="ECO:0000259" key="3">
    <source>
        <dbReference type="SMART" id="SM00065"/>
    </source>
</evidence>
<feature type="domain" description="PPM-type phosphatase" evidence="4">
    <location>
        <begin position="237"/>
        <end position="452"/>
    </location>
</feature>
<evidence type="ECO:0000313" key="6">
    <source>
        <dbReference type="Proteomes" id="UP000239203"/>
    </source>
</evidence>
<dbReference type="InterPro" id="IPR052016">
    <property type="entry name" value="Bact_Sigma-Reg"/>
</dbReference>
<dbReference type="EMBL" id="PTIX01000007">
    <property type="protein sequence ID" value="PPK67514.1"/>
    <property type="molecule type" value="Genomic_DNA"/>
</dbReference>
<dbReference type="InterPro" id="IPR036457">
    <property type="entry name" value="PPM-type-like_dom_sf"/>
</dbReference>
<feature type="domain" description="GAF" evidence="3">
    <location>
        <begin position="61"/>
        <end position="215"/>
    </location>
</feature>
<dbReference type="InterPro" id="IPR029016">
    <property type="entry name" value="GAF-like_dom_sf"/>
</dbReference>
<dbReference type="SUPFAM" id="SSF81606">
    <property type="entry name" value="PP2C-like"/>
    <property type="match status" value="1"/>
</dbReference>
<dbReference type="InterPro" id="IPR003018">
    <property type="entry name" value="GAF"/>
</dbReference>
<dbReference type="Pfam" id="PF07228">
    <property type="entry name" value="SpoIIE"/>
    <property type="match status" value="1"/>
</dbReference>
<sequence>MTGSKPAAPGAQAPPLGERAAPAEAEHGTRSLLSDQQLLAGARERIALTAEVTTQLAGSLNLRRTILRLFALVRPGMADWVMLAMADDSSSRLSLFGGKNPTFSTAVHRAEAEDLGLTRVLRSGRSELLHVVDTGHADGLDSMIPHDGLRSEATALRPADVLGVALTARGSTVGVLVLVRGAGRGFTEEDVALAEVVAARAATALDSARLYEERTRVASVLQSGLRPPVLPRPDGLRLAARFRAAAQHLDIGGDFYDVHGSGDDWLVVLGDVCGKGVEAAVLTGRARQSVRTAYHFDRRPGGVLAALNAVLYEEDSDRFVTVVCARVRPAADGRSAEVTLAVAGHPPPLLVRADGSVVETEVAGTVAGVLPDVAYTETALRLESGDTLLMFTDGIYEARGPDGCYGMDRLRALLPAYAGASPAVVCEAVERDVVEYLGGRAHDDMALFAVSCER</sequence>
<evidence type="ECO:0000313" key="5">
    <source>
        <dbReference type="EMBL" id="PPK67514.1"/>
    </source>
</evidence>
<dbReference type="SUPFAM" id="SSF55781">
    <property type="entry name" value="GAF domain-like"/>
    <property type="match status" value="1"/>
</dbReference>
<comment type="caution">
    <text evidence="5">The sequence shown here is derived from an EMBL/GenBank/DDBJ whole genome shotgun (WGS) entry which is preliminary data.</text>
</comment>
<keyword evidence="6" id="KW-1185">Reference proteome</keyword>
<dbReference type="Proteomes" id="UP000239203">
    <property type="component" value="Unassembled WGS sequence"/>
</dbReference>
<dbReference type="SMART" id="SM00065">
    <property type="entry name" value="GAF"/>
    <property type="match status" value="1"/>
</dbReference>
<dbReference type="Gene3D" id="3.30.450.40">
    <property type="match status" value="1"/>
</dbReference>
<dbReference type="InterPro" id="IPR001932">
    <property type="entry name" value="PPM-type_phosphatase-like_dom"/>
</dbReference>
<dbReference type="PANTHER" id="PTHR43156">
    <property type="entry name" value="STAGE II SPORULATION PROTEIN E-RELATED"/>
    <property type="match status" value="1"/>
</dbReference>
<evidence type="ECO:0000256" key="2">
    <source>
        <dbReference type="SAM" id="MobiDB-lite"/>
    </source>
</evidence>
<dbReference type="PANTHER" id="PTHR43156:SF2">
    <property type="entry name" value="STAGE II SPORULATION PROTEIN E"/>
    <property type="match status" value="1"/>
</dbReference>
<feature type="compositionally biased region" description="Low complexity" evidence="2">
    <location>
        <begin position="1"/>
        <end position="15"/>
    </location>
</feature>
<proteinExistence type="predicted"/>
<dbReference type="GO" id="GO:0016791">
    <property type="term" value="F:phosphatase activity"/>
    <property type="evidence" value="ECO:0007669"/>
    <property type="project" value="TreeGrafter"/>
</dbReference>
<dbReference type="OrthoDB" id="5241041at2"/>
<evidence type="ECO:0000259" key="4">
    <source>
        <dbReference type="SMART" id="SM00331"/>
    </source>
</evidence>
<gene>
    <name evidence="5" type="ORF">CLV40_107178</name>
</gene>
<dbReference type="Pfam" id="PF13185">
    <property type="entry name" value="GAF_2"/>
    <property type="match status" value="1"/>
</dbReference>
<feature type="region of interest" description="Disordered" evidence="2">
    <location>
        <begin position="1"/>
        <end position="30"/>
    </location>
</feature>
<organism evidence="5 6">
    <name type="scientific">Actinokineospora auranticolor</name>
    <dbReference type="NCBI Taxonomy" id="155976"/>
    <lineage>
        <taxon>Bacteria</taxon>
        <taxon>Bacillati</taxon>
        <taxon>Actinomycetota</taxon>
        <taxon>Actinomycetes</taxon>
        <taxon>Pseudonocardiales</taxon>
        <taxon>Pseudonocardiaceae</taxon>
        <taxon>Actinokineospora</taxon>
    </lineage>
</organism>
<protein>
    <submittedName>
        <fullName evidence="5">Serine phosphatase RsbU (Regulator of sigma subunit)</fullName>
    </submittedName>
</protein>
<dbReference type="SMART" id="SM00331">
    <property type="entry name" value="PP2C_SIG"/>
    <property type="match status" value="1"/>
</dbReference>
<dbReference type="Gene3D" id="3.60.40.10">
    <property type="entry name" value="PPM-type phosphatase domain"/>
    <property type="match status" value="1"/>
</dbReference>
<accession>A0A2S6GQL0</accession>
<dbReference type="RefSeq" id="WP_104479621.1">
    <property type="nucleotide sequence ID" value="NZ_CP154825.1"/>
</dbReference>
<dbReference type="AlphaFoldDB" id="A0A2S6GQL0"/>
<evidence type="ECO:0000256" key="1">
    <source>
        <dbReference type="ARBA" id="ARBA00022801"/>
    </source>
</evidence>
<reference evidence="5 6" key="1">
    <citation type="submission" date="2018-02" db="EMBL/GenBank/DDBJ databases">
        <title>Genomic Encyclopedia of Archaeal and Bacterial Type Strains, Phase II (KMG-II): from individual species to whole genera.</title>
        <authorList>
            <person name="Goeker M."/>
        </authorList>
    </citation>
    <scope>NUCLEOTIDE SEQUENCE [LARGE SCALE GENOMIC DNA]</scope>
    <source>
        <strain evidence="5 6">YU 961-1</strain>
    </source>
</reference>
<keyword evidence="1" id="KW-0378">Hydrolase</keyword>